<gene>
    <name evidence="5" type="ORF">BKN37_11405</name>
    <name evidence="6" type="ORF">C1Y40_01586</name>
</gene>
<name>A0A1S1NER2_9MYCO</name>
<dbReference type="Proteomes" id="UP000179734">
    <property type="component" value="Unassembled WGS sequence"/>
</dbReference>
<feature type="domain" description="Low molecular weight antigen MTB12-like C-terminal" evidence="4">
    <location>
        <begin position="52"/>
        <end position="164"/>
    </location>
</feature>
<dbReference type="InterPro" id="IPR058644">
    <property type="entry name" value="Mtb12-like_C"/>
</dbReference>
<dbReference type="EMBL" id="PPEA01000224">
    <property type="protein sequence ID" value="PQM48203.1"/>
    <property type="molecule type" value="Genomic_DNA"/>
</dbReference>
<reference evidence="6 8" key="2">
    <citation type="journal article" date="2017" name="Int. J. Syst. Evol. Microbiol.">
        <title>Mycobacterium talmoniae sp. nov., a slowly growing mycobacterium isolated from human respiratory samples.</title>
        <authorList>
            <person name="Davidson R.M."/>
            <person name="DeGroote M.A."/>
            <person name="Marola J.L."/>
            <person name="Buss S."/>
            <person name="Jones V."/>
            <person name="McNeil M.R."/>
            <person name="Freifeld A.G."/>
            <person name="Elaine Epperson L."/>
            <person name="Hasan N.A."/>
            <person name="Jackson M."/>
            <person name="Iwen P.C."/>
            <person name="Salfinger M."/>
            <person name="Strong M."/>
        </authorList>
    </citation>
    <scope>NUCLEOTIDE SEQUENCE [LARGE SCALE GENOMIC DNA]</scope>
    <source>
        <strain evidence="6 8">ATCC BAA-2683</strain>
    </source>
</reference>
<organism evidence="5 7">
    <name type="scientific">Mycobacterium talmoniae</name>
    <dbReference type="NCBI Taxonomy" id="1858794"/>
    <lineage>
        <taxon>Bacteria</taxon>
        <taxon>Bacillati</taxon>
        <taxon>Actinomycetota</taxon>
        <taxon>Actinomycetes</taxon>
        <taxon>Mycobacteriales</taxon>
        <taxon>Mycobacteriaceae</taxon>
        <taxon>Mycobacterium</taxon>
    </lineage>
</organism>
<protein>
    <submittedName>
        <fullName evidence="6">Low molecular weight antigen MTB12</fullName>
    </submittedName>
</protein>
<dbReference type="RefSeq" id="WP_071025733.1">
    <property type="nucleotide sequence ID" value="NZ_MLQM01000049.1"/>
</dbReference>
<evidence type="ECO:0000256" key="2">
    <source>
        <dbReference type="ARBA" id="ARBA00093774"/>
    </source>
</evidence>
<dbReference type="AlphaFoldDB" id="A0A1S1NER2"/>
<accession>A0A1S1NER2</accession>
<evidence type="ECO:0000313" key="7">
    <source>
        <dbReference type="Proteomes" id="UP000179734"/>
    </source>
</evidence>
<evidence type="ECO:0000259" key="4">
    <source>
        <dbReference type="Pfam" id="PF26580"/>
    </source>
</evidence>
<keyword evidence="7" id="KW-1185">Reference proteome</keyword>
<comment type="caution">
    <text evidence="5">The sequence shown here is derived from an EMBL/GenBank/DDBJ whole genome shotgun (WGS) entry which is preliminary data.</text>
</comment>
<comment type="similarity">
    <text evidence="2">Belongs to the MTB12 family.</text>
</comment>
<proteinExistence type="inferred from homology"/>
<evidence type="ECO:0000256" key="3">
    <source>
        <dbReference type="SAM" id="SignalP"/>
    </source>
</evidence>
<keyword evidence="1 3" id="KW-0732">Signal</keyword>
<reference evidence="5 7" key="1">
    <citation type="submission" date="2016-10" db="EMBL/GenBank/DDBJ databases">
        <title>Genome sequence of Mycobacterium talmonii.</title>
        <authorList>
            <person name="Greninger A.L."/>
            <person name="Elliott B."/>
            <person name="Vasireddy S."/>
            <person name="Vasireddy R."/>
        </authorList>
    </citation>
    <scope>NUCLEOTIDE SEQUENCE [LARGE SCALE GENOMIC DNA]</scope>
    <source>
        <strain evidence="5">MO-5499</strain>
        <strain evidence="7">NE-TNMC-100812</strain>
    </source>
</reference>
<evidence type="ECO:0000313" key="5">
    <source>
        <dbReference type="EMBL" id="OHV04149.1"/>
    </source>
</evidence>
<feature type="chain" id="PRO_5038296454" evidence="3">
    <location>
        <begin position="21"/>
        <end position="165"/>
    </location>
</feature>
<dbReference type="Pfam" id="PF26580">
    <property type="entry name" value="Mtb12_C"/>
    <property type="match status" value="1"/>
</dbReference>
<evidence type="ECO:0000313" key="8">
    <source>
        <dbReference type="Proteomes" id="UP000238296"/>
    </source>
</evidence>
<evidence type="ECO:0000256" key="1">
    <source>
        <dbReference type="ARBA" id="ARBA00022729"/>
    </source>
</evidence>
<reference evidence="6" key="3">
    <citation type="submission" date="2018-01" db="EMBL/GenBank/DDBJ databases">
        <authorList>
            <person name="Gaut B.S."/>
            <person name="Morton B.R."/>
            <person name="Clegg M.T."/>
            <person name="Duvall M.R."/>
        </authorList>
    </citation>
    <scope>NUCLEOTIDE SEQUENCE</scope>
    <source>
        <strain evidence="6">ATCC BAA-2683</strain>
    </source>
</reference>
<evidence type="ECO:0000313" key="6">
    <source>
        <dbReference type="EMBL" id="PQM48203.1"/>
    </source>
</evidence>
<dbReference type="EMBL" id="MLQM01000049">
    <property type="protein sequence ID" value="OHV04149.1"/>
    <property type="molecule type" value="Genomic_DNA"/>
</dbReference>
<sequence>MTLKSLATGVAAVAAIGAAAAGVTSIASVGPAASEVQPVVFGIPVPLDPAPDVPAPDELIGLLNNLADPGVPFASKSGLVEGGIGPIEAHAADKRLQKAAQKGQLPLQFSVANIAPSGPGTATANVTASGPQMAPRTLAVSFVNQDGWKLSRSSAMSLLQAASAG</sequence>
<feature type="signal peptide" evidence="3">
    <location>
        <begin position="1"/>
        <end position="20"/>
    </location>
</feature>
<dbReference type="Proteomes" id="UP000238296">
    <property type="component" value="Unassembled WGS sequence"/>
</dbReference>